<dbReference type="RefSeq" id="WP_093336224.1">
    <property type="nucleotide sequence ID" value="NZ_FOXD01000006.1"/>
</dbReference>
<evidence type="ECO:0000313" key="3">
    <source>
        <dbReference type="Proteomes" id="UP000198892"/>
    </source>
</evidence>
<proteinExistence type="predicted"/>
<reference evidence="3" key="1">
    <citation type="submission" date="2016-10" db="EMBL/GenBank/DDBJ databases">
        <authorList>
            <person name="Varghese N."/>
            <person name="Submissions S."/>
        </authorList>
    </citation>
    <scope>NUCLEOTIDE SEQUENCE [LARGE SCALE GENOMIC DNA]</scope>
    <source>
        <strain evidence="3">S7</strain>
    </source>
</reference>
<accession>A0A1I5QVV0</accession>
<evidence type="ECO:0000313" key="2">
    <source>
        <dbReference type="EMBL" id="SFP50207.1"/>
    </source>
</evidence>
<dbReference type="STRING" id="1884432.SAMN05518683_10646"/>
<organism evidence="2 3">
    <name type="scientific">Salibacterium halotolerans</name>
    <dbReference type="NCBI Taxonomy" id="1884432"/>
    <lineage>
        <taxon>Bacteria</taxon>
        <taxon>Bacillati</taxon>
        <taxon>Bacillota</taxon>
        <taxon>Bacilli</taxon>
        <taxon>Bacillales</taxon>
        <taxon>Bacillaceae</taxon>
    </lineage>
</organism>
<feature type="compositionally biased region" description="Polar residues" evidence="1">
    <location>
        <begin position="1"/>
        <end position="10"/>
    </location>
</feature>
<feature type="region of interest" description="Disordered" evidence="1">
    <location>
        <begin position="1"/>
        <end position="22"/>
    </location>
</feature>
<evidence type="ECO:0000256" key="1">
    <source>
        <dbReference type="SAM" id="MobiDB-lite"/>
    </source>
</evidence>
<name>A0A1I5QVV0_9BACI</name>
<evidence type="ECO:0008006" key="4">
    <source>
        <dbReference type="Google" id="ProtNLM"/>
    </source>
</evidence>
<dbReference type="AlphaFoldDB" id="A0A1I5QVV0"/>
<sequence>MSPQQQQQPGMTPENVMPQPPQTVTVKDHLYLSDMLSWNLTAAKKAAFFAKQCMDMEIKKELEKTAQMHERHYEQLLTHLQPGSQPGPSN</sequence>
<protein>
    <recommendedName>
        <fullName evidence="4">Coat F domain-containing protein</fullName>
    </recommendedName>
</protein>
<dbReference type="EMBL" id="FOXD01000006">
    <property type="protein sequence ID" value="SFP50207.1"/>
    <property type="molecule type" value="Genomic_DNA"/>
</dbReference>
<dbReference type="Proteomes" id="UP000198892">
    <property type="component" value="Unassembled WGS sequence"/>
</dbReference>
<keyword evidence="3" id="KW-1185">Reference proteome</keyword>
<dbReference type="OrthoDB" id="1799385at2"/>
<gene>
    <name evidence="2" type="ORF">SAMN05518683_10646</name>
</gene>